<evidence type="ECO:0000256" key="1">
    <source>
        <dbReference type="ARBA" id="ARBA00006347"/>
    </source>
</evidence>
<proteinExistence type="inferred from homology"/>
<evidence type="ECO:0000256" key="2">
    <source>
        <dbReference type="ARBA" id="ARBA00022729"/>
    </source>
</evidence>
<dbReference type="GO" id="GO:0006457">
    <property type="term" value="P:protein folding"/>
    <property type="evidence" value="ECO:0007669"/>
    <property type="project" value="TreeGrafter"/>
</dbReference>
<dbReference type="InterPro" id="IPR051063">
    <property type="entry name" value="PDI"/>
</dbReference>
<sequence>MVKIFRVLPNETSKINEVNEFIAGKYPVVSAIYMPECGHCKDLIPKWNAASQQIQDGYKGNAVIALVHMDSLNSLQLPKDKIQGYPHIMSYHGNREHEYHGERSKQNLLDFMIKNGKLTPNIRGGARKKRRSRRTITKRGKKTRRNKKTKRKKTRRKRC</sequence>
<dbReference type="PANTHER" id="PTHR45672:SF3">
    <property type="entry name" value="THIOREDOXIN DOMAIN-CONTAINING PROTEIN 5"/>
    <property type="match status" value="1"/>
</dbReference>
<protein>
    <recommendedName>
        <fullName evidence="4">Thioredoxin domain-containing protein</fullName>
    </recommendedName>
</protein>
<evidence type="ECO:0000313" key="5">
    <source>
        <dbReference type="EMBL" id="QHU34319.1"/>
    </source>
</evidence>
<dbReference type="Pfam" id="PF00085">
    <property type="entry name" value="Thioredoxin"/>
    <property type="match status" value="1"/>
</dbReference>
<dbReference type="GO" id="GO:0003756">
    <property type="term" value="F:protein disulfide isomerase activity"/>
    <property type="evidence" value="ECO:0007669"/>
    <property type="project" value="TreeGrafter"/>
</dbReference>
<comment type="similarity">
    <text evidence="1">Belongs to the protein disulfide isomerase family.</text>
</comment>
<feature type="compositionally biased region" description="Basic residues" evidence="3">
    <location>
        <begin position="125"/>
        <end position="159"/>
    </location>
</feature>
<dbReference type="GO" id="GO:0005783">
    <property type="term" value="C:endoplasmic reticulum"/>
    <property type="evidence" value="ECO:0007669"/>
    <property type="project" value="TreeGrafter"/>
</dbReference>
<dbReference type="EMBL" id="MN740568">
    <property type="protein sequence ID" value="QHU34319.1"/>
    <property type="molecule type" value="Genomic_DNA"/>
</dbReference>
<evidence type="ECO:0000256" key="3">
    <source>
        <dbReference type="SAM" id="MobiDB-lite"/>
    </source>
</evidence>
<accession>A0A6C0LU76</accession>
<dbReference type="Gene3D" id="3.40.30.10">
    <property type="entry name" value="Glutaredoxin"/>
    <property type="match status" value="1"/>
</dbReference>
<dbReference type="PROSITE" id="PS51352">
    <property type="entry name" value="THIOREDOXIN_2"/>
    <property type="match status" value="1"/>
</dbReference>
<name>A0A6C0LU76_9ZZZZ</name>
<dbReference type="CDD" id="cd02961">
    <property type="entry name" value="PDI_a_family"/>
    <property type="match status" value="1"/>
</dbReference>
<feature type="domain" description="Thioredoxin" evidence="4">
    <location>
        <begin position="1"/>
        <end position="117"/>
    </location>
</feature>
<evidence type="ECO:0000259" key="4">
    <source>
        <dbReference type="PROSITE" id="PS51352"/>
    </source>
</evidence>
<organism evidence="5">
    <name type="scientific">viral metagenome</name>
    <dbReference type="NCBI Taxonomy" id="1070528"/>
    <lineage>
        <taxon>unclassified sequences</taxon>
        <taxon>metagenomes</taxon>
        <taxon>organismal metagenomes</taxon>
    </lineage>
</organism>
<feature type="region of interest" description="Disordered" evidence="3">
    <location>
        <begin position="119"/>
        <end position="159"/>
    </location>
</feature>
<keyword evidence="2" id="KW-0732">Signal</keyword>
<reference evidence="5" key="1">
    <citation type="journal article" date="2020" name="Nature">
        <title>Giant virus diversity and host interactions through global metagenomics.</title>
        <authorList>
            <person name="Schulz F."/>
            <person name="Roux S."/>
            <person name="Paez-Espino D."/>
            <person name="Jungbluth S."/>
            <person name="Walsh D.A."/>
            <person name="Denef V.J."/>
            <person name="McMahon K.D."/>
            <person name="Konstantinidis K.T."/>
            <person name="Eloe-Fadrosh E.A."/>
            <person name="Kyrpides N.C."/>
            <person name="Woyke T."/>
        </authorList>
    </citation>
    <scope>NUCLEOTIDE SEQUENCE</scope>
    <source>
        <strain evidence="5">GVMAG-S-1016713-123</strain>
    </source>
</reference>
<dbReference type="InterPro" id="IPR036249">
    <property type="entry name" value="Thioredoxin-like_sf"/>
</dbReference>
<dbReference type="PANTHER" id="PTHR45672">
    <property type="entry name" value="PROTEIN DISULFIDE-ISOMERASE C17H9.14C-RELATED"/>
    <property type="match status" value="1"/>
</dbReference>
<dbReference type="SUPFAM" id="SSF52833">
    <property type="entry name" value="Thioredoxin-like"/>
    <property type="match status" value="1"/>
</dbReference>
<dbReference type="InterPro" id="IPR013766">
    <property type="entry name" value="Thioredoxin_domain"/>
</dbReference>
<dbReference type="AlphaFoldDB" id="A0A6C0LU76"/>